<dbReference type="InterPro" id="IPR050882">
    <property type="entry name" value="Prepilin_peptidase/N-MTase"/>
</dbReference>
<evidence type="ECO:0000313" key="5">
    <source>
        <dbReference type="Proteomes" id="UP000199588"/>
    </source>
</evidence>
<accession>A0A1G5ARX7</accession>
<protein>
    <submittedName>
        <fullName evidence="4">Leader peptidase HopD</fullName>
    </submittedName>
</protein>
<feature type="transmembrane region" description="Helical" evidence="2">
    <location>
        <begin position="116"/>
        <end position="135"/>
    </location>
</feature>
<reference evidence="4 5" key="1">
    <citation type="submission" date="2016-10" db="EMBL/GenBank/DDBJ databases">
        <authorList>
            <person name="Varghese N."/>
            <person name="Submissions S."/>
        </authorList>
    </citation>
    <scope>NUCLEOTIDE SEQUENCE [LARGE SCALE GENOMIC DNA]</scope>
    <source>
        <strain evidence="4 5">DSM 22022</strain>
    </source>
</reference>
<dbReference type="Proteomes" id="UP000199588">
    <property type="component" value="Unassembled WGS sequence"/>
</dbReference>
<evidence type="ECO:0000256" key="2">
    <source>
        <dbReference type="SAM" id="Phobius"/>
    </source>
</evidence>
<dbReference type="InterPro" id="IPR000045">
    <property type="entry name" value="Prepilin_IV_endopep_pep"/>
</dbReference>
<dbReference type="EMBL" id="FMUQ01000003">
    <property type="protein sequence ID" value="SCX80601.1"/>
    <property type="molecule type" value="Genomic_DNA"/>
</dbReference>
<keyword evidence="2" id="KW-0472">Membrane</keyword>
<gene>
    <name evidence="4" type="ORF">SAMN02910354_00420</name>
</gene>
<feature type="transmembrane region" description="Helical" evidence="2">
    <location>
        <begin position="188"/>
        <end position="205"/>
    </location>
</feature>
<comment type="caution">
    <text evidence="4">The sequence shown here is derived from an EMBL/GenBank/DDBJ whole genome shotgun (WGS) entry which is preliminary data.</text>
</comment>
<dbReference type="PANTHER" id="PTHR30487:SF0">
    <property type="entry name" value="PREPILIN LEADER PEPTIDASE_N-METHYLTRANSFERASE-RELATED"/>
    <property type="match status" value="1"/>
</dbReference>
<evidence type="ECO:0000259" key="3">
    <source>
        <dbReference type="Pfam" id="PF01478"/>
    </source>
</evidence>
<dbReference type="Gene3D" id="1.20.120.1220">
    <property type="match status" value="1"/>
</dbReference>
<dbReference type="RefSeq" id="WP_090654046.1">
    <property type="nucleotide sequence ID" value="NZ_CP015031.1"/>
</dbReference>
<keyword evidence="2" id="KW-1133">Transmembrane helix</keyword>
<keyword evidence="2" id="KW-0812">Transmembrane</keyword>
<feature type="domain" description="Prepilin type IV endopeptidase peptidase" evidence="3">
    <location>
        <begin position="96"/>
        <end position="204"/>
    </location>
</feature>
<name>A0A1G5ARX7_9PAST</name>
<evidence type="ECO:0000313" key="4">
    <source>
        <dbReference type="EMBL" id="SCX80601.1"/>
    </source>
</evidence>
<dbReference type="PANTHER" id="PTHR30487">
    <property type="entry name" value="TYPE 4 PREPILIN-LIKE PROTEINS LEADER PEPTIDE-PROCESSING ENZYME"/>
    <property type="match status" value="1"/>
</dbReference>
<comment type="similarity">
    <text evidence="1">Belongs to the peptidase A24 family.</text>
</comment>
<feature type="transmembrane region" description="Helical" evidence="2">
    <location>
        <begin position="87"/>
        <end position="104"/>
    </location>
</feature>
<proteinExistence type="inferred from homology"/>
<dbReference type="Pfam" id="PF01478">
    <property type="entry name" value="Peptidase_A24"/>
    <property type="match status" value="1"/>
</dbReference>
<organism evidence="4 5">
    <name type="scientific">Basfia succiniciproducens</name>
    <dbReference type="NCBI Taxonomy" id="653940"/>
    <lineage>
        <taxon>Bacteria</taxon>
        <taxon>Pseudomonadati</taxon>
        <taxon>Pseudomonadota</taxon>
        <taxon>Gammaproteobacteria</taxon>
        <taxon>Pasteurellales</taxon>
        <taxon>Pasteurellaceae</taxon>
        <taxon>Basfia</taxon>
    </lineage>
</organism>
<keyword evidence="5" id="KW-1185">Reference proteome</keyword>
<sequence>MSNLYLVFFACLIGYLTYYYLSNFRTKLHKDIYYAFYQIFPQKQPHFTIEQADQAGQLSPLSLANQWIYIGISIVLCSIIQTLTKDLTLTCFYMSYLVLLFIIGKLDWHYQLIEPALCQLLLLILSGASYFRLISNSLEDVVESAVISFVIFYLVYHISKLCYKKEVFGQGDYWLISALSAGLSWRDIPLMISLACLLALFYALIYNRLLAHTKISLVPFAPFLCTANLVTLFIKMLI</sequence>
<feature type="transmembrane region" description="Helical" evidence="2">
    <location>
        <begin position="6"/>
        <end position="21"/>
    </location>
</feature>
<evidence type="ECO:0000256" key="1">
    <source>
        <dbReference type="ARBA" id="ARBA00005801"/>
    </source>
</evidence>
<feature type="transmembrane region" description="Helical" evidence="2">
    <location>
        <begin position="141"/>
        <end position="158"/>
    </location>
</feature>
<feature type="transmembrane region" description="Helical" evidence="2">
    <location>
        <begin position="217"/>
        <end position="237"/>
    </location>
</feature>